<evidence type="ECO:0000313" key="2">
    <source>
        <dbReference type="EMBL" id="WNO06062.1"/>
    </source>
</evidence>
<dbReference type="RefSeq" id="WP_313868784.1">
    <property type="nucleotide sequence ID" value="NZ_CP132507.1"/>
</dbReference>
<proteinExistence type="predicted"/>
<evidence type="ECO:0000313" key="3">
    <source>
        <dbReference type="Proteomes" id="UP001302257"/>
    </source>
</evidence>
<name>A0ABZ0B5B9_9BURK</name>
<protein>
    <submittedName>
        <fullName evidence="2">Uncharacterized protein</fullName>
    </submittedName>
</protein>
<accession>A0ABZ0B5B9</accession>
<feature type="region of interest" description="Disordered" evidence="1">
    <location>
        <begin position="105"/>
        <end position="139"/>
    </location>
</feature>
<feature type="compositionally biased region" description="Low complexity" evidence="1">
    <location>
        <begin position="120"/>
        <end position="131"/>
    </location>
</feature>
<gene>
    <name evidence="2" type="ORF">RAN89_06425</name>
</gene>
<keyword evidence="3" id="KW-1185">Reference proteome</keyword>
<evidence type="ECO:0000256" key="1">
    <source>
        <dbReference type="SAM" id="MobiDB-lite"/>
    </source>
</evidence>
<organism evidence="2 3">
    <name type="scientific">Rhodoferax mekongensis</name>
    <dbReference type="NCBI Taxonomy" id="3068341"/>
    <lineage>
        <taxon>Bacteria</taxon>
        <taxon>Pseudomonadati</taxon>
        <taxon>Pseudomonadota</taxon>
        <taxon>Betaproteobacteria</taxon>
        <taxon>Burkholderiales</taxon>
        <taxon>Comamonadaceae</taxon>
        <taxon>Rhodoferax</taxon>
    </lineage>
</organism>
<reference evidence="2 3" key="1">
    <citation type="submission" date="2023-08" db="EMBL/GenBank/DDBJ databases">
        <title>Rhodoferax potami sp. nov. and Rhodoferax mekongensis sp. nov., isolated from the Mekong River in Thailand.</title>
        <authorList>
            <person name="Kitikhun S."/>
            <person name="Charoenyingcharoen P."/>
            <person name="Siriarchawattana P."/>
            <person name="Likhitrattanapisal S."/>
            <person name="Nilsakha T."/>
            <person name="Chanpet A."/>
            <person name="Rattanawaree P."/>
            <person name="Ingsriswang S."/>
        </authorList>
    </citation>
    <scope>NUCLEOTIDE SEQUENCE [LARGE SCALE GENOMIC DNA]</scope>
    <source>
        <strain evidence="2 3">TBRC 17307</strain>
    </source>
</reference>
<sequence length="147" mass="15996">MATLDPNTKGALLKFTNGAKAIIYNEQRLRQLLPMLESRHGAMQAVQTIMSVIEQKKPIPPAVAPYLAVNIYMLLVDMAHNITGEDPDKEIVKSVVAELLTMVSGTHPEEQETMQAESGEPAPEQMQEQQAGTEIPMKGVIGRAMGG</sequence>
<dbReference type="EMBL" id="CP132507">
    <property type="protein sequence ID" value="WNO06062.1"/>
    <property type="molecule type" value="Genomic_DNA"/>
</dbReference>
<dbReference type="Proteomes" id="UP001302257">
    <property type="component" value="Chromosome"/>
</dbReference>